<comment type="subcellular location">
    <subcellularLocation>
        <location evidence="1">Cell membrane</location>
        <topology evidence="1">Multi-pass membrane protein</topology>
    </subcellularLocation>
</comment>
<comment type="function">
    <text evidence="8">Probably a riboflavin-binding protein that interacts with the energy-coupling factor (ECF) ABC-transporter complex.</text>
</comment>
<comment type="similarity">
    <text evidence="2 8">Belongs to the prokaryotic riboflavin transporter (P-RFT) (TC 2.A.87) family.</text>
</comment>
<dbReference type="PIRSF" id="PIRSF037778">
    <property type="entry name" value="UCP037778_transp_RibU"/>
    <property type="match status" value="1"/>
</dbReference>
<reference evidence="10 11" key="1">
    <citation type="submission" date="2024-01" db="EMBL/GenBank/DDBJ databases">
        <title>Description of Olsenella sp. nov., isolated from pig feces.</title>
        <authorList>
            <person name="Chang Y.-H."/>
        </authorList>
    </citation>
    <scope>NUCLEOTIDE SEQUENCE [LARGE SCALE GENOMIC DNA]</scope>
    <source>
        <strain evidence="10 11">YH-ols2223</strain>
    </source>
</reference>
<sequence>MAQPSLDKHATTDQNGGWSTRRIAVCALFCAISAVCTLFIEFPIIPGIEWLRYDPSGIVALLAGFSFGPAVGAVVSVLPYLVHLGTSGGIYGTIMAILVTFAMTVPASLIFRTKPSPSRAVVGMVAGGVICVAAAILGNLVFTPLYAGMPVEAVKALIVPALLPFNVLKAAINGVVAGLLLRPVSKAIR</sequence>
<evidence type="ECO:0000256" key="8">
    <source>
        <dbReference type="PIRNR" id="PIRNR037778"/>
    </source>
</evidence>
<feature type="transmembrane region" description="Helical" evidence="9">
    <location>
        <begin position="57"/>
        <end position="82"/>
    </location>
</feature>
<evidence type="ECO:0000256" key="7">
    <source>
        <dbReference type="ARBA" id="ARBA00023136"/>
    </source>
</evidence>
<evidence type="ECO:0000256" key="4">
    <source>
        <dbReference type="ARBA" id="ARBA00022475"/>
    </source>
</evidence>
<dbReference type="InterPro" id="IPR024529">
    <property type="entry name" value="ECF_trnsprt_substrate-spec"/>
</dbReference>
<keyword evidence="4 8" id="KW-1003">Cell membrane</keyword>
<dbReference type="EMBL" id="JAZGJQ010000002">
    <property type="protein sequence ID" value="MEE6146937.1"/>
    <property type="molecule type" value="Genomic_DNA"/>
</dbReference>
<evidence type="ECO:0000256" key="1">
    <source>
        <dbReference type="ARBA" id="ARBA00004651"/>
    </source>
</evidence>
<name>A0ABU7R8M5_9ACTN</name>
<protein>
    <recommendedName>
        <fullName evidence="8">Riboflavin transporter</fullName>
    </recommendedName>
</protein>
<accession>A0ABU7R8M5</accession>
<evidence type="ECO:0000313" key="10">
    <source>
        <dbReference type="EMBL" id="MEE6146937.1"/>
    </source>
</evidence>
<gene>
    <name evidence="10" type="ORF">VXJ25_02835</name>
</gene>
<dbReference type="Gene3D" id="1.10.1760.20">
    <property type="match status" value="1"/>
</dbReference>
<feature type="transmembrane region" description="Helical" evidence="9">
    <location>
        <begin position="88"/>
        <end position="109"/>
    </location>
</feature>
<comment type="caution">
    <text evidence="10">The sequence shown here is derived from an EMBL/GenBank/DDBJ whole genome shotgun (WGS) entry which is preliminary data.</text>
</comment>
<dbReference type="PANTHER" id="PTHR38438:SF1">
    <property type="entry name" value="RIBOFLAVIN TRANSPORTER RIBU"/>
    <property type="match status" value="1"/>
</dbReference>
<dbReference type="RefSeq" id="WP_330957703.1">
    <property type="nucleotide sequence ID" value="NZ_JAZGJQ010000002.1"/>
</dbReference>
<feature type="transmembrane region" description="Helical" evidence="9">
    <location>
        <begin position="162"/>
        <end position="181"/>
    </location>
</feature>
<feature type="transmembrane region" description="Helical" evidence="9">
    <location>
        <begin position="22"/>
        <end position="45"/>
    </location>
</feature>
<keyword evidence="7 8" id="KW-0472">Membrane</keyword>
<keyword evidence="5 9" id="KW-0812">Transmembrane</keyword>
<organism evidence="10 11">
    <name type="scientific">Olsenella absiana</name>
    <dbReference type="NCBI Taxonomy" id="3115222"/>
    <lineage>
        <taxon>Bacteria</taxon>
        <taxon>Bacillati</taxon>
        <taxon>Actinomycetota</taxon>
        <taxon>Coriobacteriia</taxon>
        <taxon>Coriobacteriales</taxon>
        <taxon>Atopobiaceae</taxon>
        <taxon>Olsenella</taxon>
    </lineage>
</organism>
<dbReference type="Pfam" id="PF12822">
    <property type="entry name" value="ECF_trnsprt"/>
    <property type="match status" value="1"/>
</dbReference>
<keyword evidence="11" id="KW-1185">Reference proteome</keyword>
<keyword evidence="6 9" id="KW-1133">Transmembrane helix</keyword>
<evidence type="ECO:0000256" key="2">
    <source>
        <dbReference type="ARBA" id="ARBA00005540"/>
    </source>
</evidence>
<dbReference type="InterPro" id="IPR025720">
    <property type="entry name" value="RibU"/>
</dbReference>
<feature type="transmembrane region" description="Helical" evidence="9">
    <location>
        <begin position="121"/>
        <end position="142"/>
    </location>
</feature>
<proteinExistence type="inferred from homology"/>
<evidence type="ECO:0000256" key="5">
    <source>
        <dbReference type="ARBA" id="ARBA00022692"/>
    </source>
</evidence>
<evidence type="ECO:0000256" key="3">
    <source>
        <dbReference type="ARBA" id="ARBA00022448"/>
    </source>
</evidence>
<dbReference type="PANTHER" id="PTHR38438">
    <property type="entry name" value="RIBOFLAVIN TRANSPORTER RIBU"/>
    <property type="match status" value="1"/>
</dbReference>
<evidence type="ECO:0000313" key="11">
    <source>
        <dbReference type="Proteomes" id="UP001332931"/>
    </source>
</evidence>
<keyword evidence="3 8" id="KW-0813">Transport</keyword>
<evidence type="ECO:0000256" key="9">
    <source>
        <dbReference type="SAM" id="Phobius"/>
    </source>
</evidence>
<evidence type="ECO:0000256" key="6">
    <source>
        <dbReference type="ARBA" id="ARBA00022989"/>
    </source>
</evidence>
<dbReference type="Proteomes" id="UP001332931">
    <property type="component" value="Unassembled WGS sequence"/>
</dbReference>